<name>A0ABV2KYT0_9HYPH</name>
<reference evidence="2 3" key="1">
    <citation type="submission" date="2024-06" db="EMBL/GenBank/DDBJ databases">
        <title>Genomic Encyclopedia of Type Strains, Phase IV (KMG-IV): sequencing the most valuable type-strain genomes for metagenomic binning, comparative biology and taxonomic classification.</title>
        <authorList>
            <person name="Goeker M."/>
        </authorList>
    </citation>
    <scope>NUCLEOTIDE SEQUENCE [LARGE SCALE GENOMIC DNA]</scope>
    <source>
        <strain evidence="2 3">DSM 21331</strain>
    </source>
</reference>
<accession>A0ABV2KYT0</accession>
<dbReference type="RefSeq" id="WP_238279907.1">
    <property type="nucleotide sequence ID" value="NZ_BPQL01000069.1"/>
</dbReference>
<keyword evidence="3" id="KW-1185">Reference proteome</keyword>
<gene>
    <name evidence="2" type="ORF">ABID43_000227</name>
</gene>
<evidence type="ECO:0000313" key="2">
    <source>
        <dbReference type="EMBL" id="MET3690708.1"/>
    </source>
</evidence>
<protein>
    <recommendedName>
        <fullName evidence="4">PilZ domain-containing protein</fullName>
    </recommendedName>
</protein>
<evidence type="ECO:0000256" key="1">
    <source>
        <dbReference type="SAM" id="MobiDB-lite"/>
    </source>
</evidence>
<evidence type="ECO:0008006" key="4">
    <source>
        <dbReference type="Google" id="ProtNLM"/>
    </source>
</evidence>
<dbReference type="EMBL" id="JBEPMM010000001">
    <property type="protein sequence ID" value="MET3690708.1"/>
    <property type="molecule type" value="Genomic_DNA"/>
</dbReference>
<evidence type="ECO:0000313" key="3">
    <source>
        <dbReference type="Proteomes" id="UP001549145"/>
    </source>
</evidence>
<comment type="caution">
    <text evidence="2">The sequence shown here is derived from an EMBL/GenBank/DDBJ whole genome shotgun (WGS) entry which is preliminary data.</text>
</comment>
<organism evidence="2 3">
    <name type="scientific">Methylobacterium goesingense</name>
    <dbReference type="NCBI Taxonomy" id="243690"/>
    <lineage>
        <taxon>Bacteria</taxon>
        <taxon>Pseudomonadati</taxon>
        <taxon>Pseudomonadota</taxon>
        <taxon>Alphaproteobacteria</taxon>
        <taxon>Hyphomicrobiales</taxon>
        <taxon>Methylobacteriaceae</taxon>
        <taxon>Methylobacterium</taxon>
    </lineage>
</organism>
<sequence>MADWQEAVSRGDRPLRSPTPKRHRVMQQGRIVLGPESLLACIVRDLSPVGASLRLPRPRPLPPEFDLIIAGHEIRTLSVRLRWQRADFAGVTFLARD</sequence>
<proteinExistence type="predicted"/>
<feature type="region of interest" description="Disordered" evidence="1">
    <location>
        <begin position="1"/>
        <end position="24"/>
    </location>
</feature>
<dbReference type="SUPFAM" id="SSF141371">
    <property type="entry name" value="PilZ domain-like"/>
    <property type="match status" value="1"/>
</dbReference>
<dbReference type="Proteomes" id="UP001549145">
    <property type="component" value="Unassembled WGS sequence"/>
</dbReference>